<keyword evidence="4" id="KW-1185">Reference proteome</keyword>
<name>A0ABX8RW12_NOCIO</name>
<gene>
    <name evidence="3" type="ORF">KV110_12700</name>
</gene>
<keyword evidence="1" id="KW-1133">Transmembrane helix</keyword>
<keyword evidence="1" id="KW-0472">Membrane</keyword>
<dbReference type="RefSeq" id="WP_218476146.1">
    <property type="nucleotide sequence ID" value="NZ_BAABJN010000001.1"/>
</dbReference>
<evidence type="ECO:0000313" key="3">
    <source>
        <dbReference type="EMBL" id="QXN93843.1"/>
    </source>
</evidence>
<organism evidence="3 4">
    <name type="scientific">Nocardia iowensis</name>
    <dbReference type="NCBI Taxonomy" id="204891"/>
    <lineage>
        <taxon>Bacteria</taxon>
        <taxon>Bacillati</taxon>
        <taxon>Actinomycetota</taxon>
        <taxon>Actinomycetes</taxon>
        <taxon>Mycobacteriales</taxon>
        <taxon>Nocardiaceae</taxon>
        <taxon>Nocardia</taxon>
    </lineage>
</organism>
<feature type="transmembrane region" description="Helical" evidence="1">
    <location>
        <begin position="42"/>
        <end position="61"/>
    </location>
</feature>
<evidence type="ECO:0000256" key="1">
    <source>
        <dbReference type="SAM" id="Phobius"/>
    </source>
</evidence>
<sequence>MSTSKMAVTVGFSSLVATVSLLVVTLLSSGTAAANPPGPNPYAWLPGWLQDIIFCVFYGYCG</sequence>
<keyword evidence="1" id="KW-0812">Transmembrane</keyword>
<reference evidence="3 4" key="1">
    <citation type="submission" date="2021-07" db="EMBL/GenBank/DDBJ databases">
        <title>Whole Genome Sequence of Nocardia Iowensis.</title>
        <authorList>
            <person name="Lamm A."/>
            <person name="Collins-Fairclough A.M."/>
            <person name="Bunk B."/>
            <person name="Sproer C."/>
        </authorList>
    </citation>
    <scope>NUCLEOTIDE SEQUENCE [LARGE SCALE GENOMIC DNA]</scope>
    <source>
        <strain evidence="3 4">NRRL 5646</strain>
    </source>
</reference>
<dbReference type="EMBL" id="CP078145">
    <property type="protein sequence ID" value="QXN93843.1"/>
    <property type="molecule type" value="Genomic_DNA"/>
</dbReference>
<keyword evidence="2" id="KW-0732">Signal</keyword>
<protein>
    <submittedName>
        <fullName evidence="3">Uncharacterized protein</fullName>
    </submittedName>
</protein>
<evidence type="ECO:0000256" key="2">
    <source>
        <dbReference type="SAM" id="SignalP"/>
    </source>
</evidence>
<dbReference type="Proteomes" id="UP000694257">
    <property type="component" value="Chromosome"/>
</dbReference>
<accession>A0ABX8RW12</accession>
<feature type="signal peptide" evidence="2">
    <location>
        <begin position="1"/>
        <end position="34"/>
    </location>
</feature>
<feature type="chain" id="PRO_5045187537" evidence="2">
    <location>
        <begin position="35"/>
        <end position="62"/>
    </location>
</feature>
<evidence type="ECO:0000313" key="4">
    <source>
        <dbReference type="Proteomes" id="UP000694257"/>
    </source>
</evidence>
<proteinExistence type="predicted"/>